<keyword evidence="2 4" id="KW-0808">Transferase</keyword>
<dbReference type="InterPro" id="IPR002052">
    <property type="entry name" value="DNA_methylase_N6_adenine_CS"/>
</dbReference>
<keyword evidence="1 4" id="KW-0489">Methyltransferase</keyword>
<dbReference type="GO" id="GO:0003676">
    <property type="term" value="F:nucleic acid binding"/>
    <property type="evidence" value="ECO:0007669"/>
    <property type="project" value="InterPro"/>
</dbReference>
<dbReference type="RefSeq" id="XP_033383672.1">
    <property type="nucleotide sequence ID" value="XM_033527774.1"/>
</dbReference>
<dbReference type="PANTHER" id="PTHR18895:SF74">
    <property type="entry name" value="MTRF1L RELEASE FACTOR GLUTAMINE METHYLTRANSFERASE"/>
    <property type="match status" value="1"/>
</dbReference>
<dbReference type="GO" id="GO:0032259">
    <property type="term" value="P:methylation"/>
    <property type="evidence" value="ECO:0007669"/>
    <property type="project" value="UniProtKB-KW"/>
</dbReference>
<dbReference type="GeneID" id="54285171"/>
<dbReference type="Gene3D" id="3.40.50.150">
    <property type="entry name" value="Vaccinia Virus protein VP39"/>
    <property type="match status" value="1"/>
</dbReference>
<evidence type="ECO:0000256" key="2">
    <source>
        <dbReference type="ARBA" id="ARBA00022679"/>
    </source>
</evidence>
<sequence>MPRLPYSLLWKARAVDHLLPPLVKQCRDVHAAQNELRWLRAHADTLSRPNSKAHDGLLRKMVEQRSTGMPLQYILGTEFFGDLEIKCRPGVLIPRQETAASVTYLAQLLQRAKNLPSQLHVMDLCTGTGCIPLLFQHELHAARRDIQVYCLGVDISTKALDLAKSNLRKLQKTEPAIVPNLMKFMRADILKEPDNDVPSVLPSLKAALELNRKPKQWDILISNPPYISPSAYWKTTTRSVRGFEPKLALVPKAELGGTDTEQGDAFYPRLLATAVEIDAKVVLFEVADLDQAVRVAHLARKTNAFDGIEIWRDQPDQDDLEQVPENISKDRSCFPIIGAGNGRSVLLYRGVGASWLGMPAPMQGTLEQQQVSL</sequence>
<dbReference type="Proteomes" id="UP000799778">
    <property type="component" value="Unassembled WGS sequence"/>
</dbReference>
<dbReference type="InterPro" id="IPR004556">
    <property type="entry name" value="HemK-like"/>
</dbReference>
<protein>
    <submittedName>
        <fullName evidence="4">S-adenosyl-L-methionine-dependent methyltransferase</fullName>
    </submittedName>
</protein>
<dbReference type="Gene3D" id="1.10.8.10">
    <property type="entry name" value="DNA helicase RuvA subunit, C-terminal domain"/>
    <property type="match status" value="1"/>
</dbReference>
<evidence type="ECO:0000313" key="4">
    <source>
        <dbReference type="EMBL" id="KAF2015333.1"/>
    </source>
</evidence>
<dbReference type="AlphaFoldDB" id="A0A6A5XQX5"/>
<dbReference type="NCBIfam" id="TIGR00536">
    <property type="entry name" value="hemK_fam"/>
    <property type="match status" value="1"/>
</dbReference>
<evidence type="ECO:0000313" key="5">
    <source>
        <dbReference type="Proteomes" id="UP000799778"/>
    </source>
</evidence>
<dbReference type="PANTHER" id="PTHR18895">
    <property type="entry name" value="HEMK METHYLTRANSFERASE"/>
    <property type="match status" value="1"/>
</dbReference>
<dbReference type="GO" id="GO:0005739">
    <property type="term" value="C:mitochondrion"/>
    <property type="evidence" value="ECO:0007669"/>
    <property type="project" value="TreeGrafter"/>
</dbReference>
<keyword evidence="5" id="KW-1185">Reference proteome</keyword>
<dbReference type="OrthoDB" id="269872at2759"/>
<dbReference type="SUPFAM" id="SSF53335">
    <property type="entry name" value="S-adenosyl-L-methionine-dependent methyltransferases"/>
    <property type="match status" value="1"/>
</dbReference>
<evidence type="ECO:0000256" key="3">
    <source>
        <dbReference type="ARBA" id="ARBA00022691"/>
    </source>
</evidence>
<proteinExistence type="predicted"/>
<reference evidence="4" key="1">
    <citation type="journal article" date="2020" name="Stud. Mycol.">
        <title>101 Dothideomycetes genomes: a test case for predicting lifestyles and emergence of pathogens.</title>
        <authorList>
            <person name="Haridas S."/>
            <person name="Albert R."/>
            <person name="Binder M."/>
            <person name="Bloem J."/>
            <person name="Labutti K."/>
            <person name="Salamov A."/>
            <person name="Andreopoulos B."/>
            <person name="Baker S."/>
            <person name="Barry K."/>
            <person name="Bills G."/>
            <person name="Bluhm B."/>
            <person name="Cannon C."/>
            <person name="Castanera R."/>
            <person name="Culley D."/>
            <person name="Daum C."/>
            <person name="Ezra D."/>
            <person name="Gonzalez J."/>
            <person name="Henrissat B."/>
            <person name="Kuo A."/>
            <person name="Liang C."/>
            <person name="Lipzen A."/>
            <person name="Lutzoni F."/>
            <person name="Magnuson J."/>
            <person name="Mondo S."/>
            <person name="Nolan M."/>
            <person name="Ohm R."/>
            <person name="Pangilinan J."/>
            <person name="Park H.-J."/>
            <person name="Ramirez L."/>
            <person name="Alfaro M."/>
            <person name="Sun H."/>
            <person name="Tritt A."/>
            <person name="Yoshinaga Y."/>
            <person name="Zwiers L.-H."/>
            <person name="Turgeon B."/>
            <person name="Goodwin S."/>
            <person name="Spatafora J."/>
            <person name="Crous P."/>
            <person name="Grigoriev I."/>
        </authorList>
    </citation>
    <scope>NUCLEOTIDE SEQUENCE</scope>
    <source>
        <strain evidence="4">CBS 175.79</strain>
    </source>
</reference>
<dbReference type="PROSITE" id="PS00092">
    <property type="entry name" value="N6_MTASE"/>
    <property type="match status" value="1"/>
</dbReference>
<dbReference type="GO" id="GO:0008276">
    <property type="term" value="F:protein methyltransferase activity"/>
    <property type="evidence" value="ECO:0007669"/>
    <property type="project" value="InterPro"/>
</dbReference>
<dbReference type="CDD" id="cd02440">
    <property type="entry name" value="AdoMet_MTases"/>
    <property type="match status" value="1"/>
</dbReference>
<gene>
    <name evidence="4" type="ORF">BU24DRAFT_421629</name>
</gene>
<evidence type="ECO:0000256" key="1">
    <source>
        <dbReference type="ARBA" id="ARBA00022603"/>
    </source>
</evidence>
<dbReference type="InterPro" id="IPR029063">
    <property type="entry name" value="SAM-dependent_MTases_sf"/>
</dbReference>
<organism evidence="4 5">
    <name type="scientific">Aaosphaeria arxii CBS 175.79</name>
    <dbReference type="NCBI Taxonomy" id="1450172"/>
    <lineage>
        <taxon>Eukaryota</taxon>
        <taxon>Fungi</taxon>
        <taxon>Dikarya</taxon>
        <taxon>Ascomycota</taxon>
        <taxon>Pezizomycotina</taxon>
        <taxon>Dothideomycetes</taxon>
        <taxon>Pleosporomycetidae</taxon>
        <taxon>Pleosporales</taxon>
        <taxon>Pleosporales incertae sedis</taxon>
        <taxon>Aaosphaeria</taxon>
    </lineage>
</organism>
<dbReference type="EMBL" id="ML978069">
    <property type="protein sequence ID" value="KAF2015333.1"/>
    <property type="molecule type" value="Genomic_DNA"/>
</dbReference>
<keyword evidence="3" id="KW-0949">S-adenosyl-L-methionine</keyword>
<accession>A0A6A5XQX5</accession>
<dbReference type="InterPro" id="IPR050320">
    <property type="entry name" value="N5-glutamine_MTase"/>
</dbReference>
<name>A0A6A5XQX5_9PLEO</name>